<dbReference type="PANTHER" id="PTHR28037:SF1">
    <property type="entry name" value="ALCOHOL O-ACETYLTRANSFERASE 1-RELATED"/>
    <property type="match status" value="1"/>
</dbReference>
<name>M3JE78_CANMX</name>
<dbReference type="eggNOG" id="ENOG502RC91">
    <property type="taxonomic scope" value="Eukaryota"/>
</dbReference>
<dbReference type="STRING" id="1245528.M3JE78"/>
<dbReference type="HOGENOM" id="CLU_043167_0_0_1"/>
<dbReference type="OrthoDB" id="2150604at2759"/>
<dbReference type="EMBL" id="AOGT01000200">
    <property type="protein sequence ID" value="EMG50508.1"/>
    <property type="molecule type" value="Genomic_DNA"/>
</dbReference>
<comment type="caution">
    <text evidence="1">The sequence shown here is derived from an EMBL/GenBank/DDBJ whole genome shotgun (WGS) entry which is preliminary data.</text>
</comment>
<evidence type="ECO:0000313" key="1">
    <source>
        <dbReference type="EMBL" id="EMG50508.1"/>
    </source>
</evidence>
<dbReference type="InterPro" id="IPR010828">
    <property type="entry name" value="Atf2/Sli1-like"/>
</dbReference>
<reference evidence="1 2" key="1">
    <citation type="submission" date="2013-02" db="EMBL/GenBank/DDBJ databases">
        <title>Genome sequence of Candida maltosa Xu316, a potential industrial strain for xylitol and ethanol production.</title>
        <authorList>
            <person name="Yu J."/>
            <person name="Wang Q."/>
            <person name="Geng X."/>
            <person name="Bao W."/>
            <person name="He P."/>
            <person name="Cai J."/>
        </authorList>
    </citation>
    <scope>NUCLEOTIDE SEQUENCE [LARGE SCALE GENOMIC DNA]</scope>
    <source>
        <strain evidence="2">Xu316</strain>
    </source>
</reference>
<dbReference type="InterPro" id="IPR052058">
    <property type="entry name" value="Alcohol_O-acetyltransferase"/>
</dbReference>
<keyword evidence="2" id="KW-1185">Reference proteome</keyword>
<dbReference type="AlphaFoldDB" id="M3JE78"/>
<dbReference type="Proteomes" id="UP000011777">
    <property type="component" value="Unassembled WGS sequence"/>
</dbReference>
<dbReference type="OMA" id="THRTAMT"/>
<accession>M3JE78</accession>
<keyword evidence="1" id="KW-0808">Transferase</keyword>
<dbReference type="PANTHER" id="PTHR28037">
    <property type="entry name" value="ALCOHOL O-ACETYLTRANSFERASE 1-RELATED"/>
    <property type="match status" value="1"/>
</dbReference>
<sequence length="493" mass="57067">MTVDESVVISRPLTVVEDFFRSRTASGNFRNFLVTGTYNNSLTQDFNLFFKALRKTILDYHILATNVQFDKTAKKFAFVPLKSLRLKDVLVVQDEGKWITDGRINEQYMKFCNGTQFPLYEESPLFKLVLVGDKYLSVILEHTIADGVVANYFHEIFLENLAHCESVDDKEFIDKYGPIPDQIDLQNTTVFNFEKDKQYIRNSLPPPIDYFLEDIDLDYSYGDPNFQEKIFPKQHPNKWKGRFNTVDRHDIGSKLINFTPQETKQILASCKRYGVSLTPYIEIIHALTMQPVFGDEEYTTHRTAMTLRRHLTPELAPEPYKKILSDPKYKIFGTMAHMGFAQNFPPIKEFSWELVQKVSTDLANAVKNKRALNQLKYWKDNGDSLHKTNDAFFQANTGKPKADAVKISNLGFIKVPEYPVANSDKKWTITDMIFSQDMAPYASEFMLSVVSTPLGGMNFVESFYDYSFDDGDWENFDHFIVQLRENMLKYAQT</sequence>
<proteinExistence type="predicted"/>
<gene>
    <name evidence="1" type="ORF">G210_2599</name>
</gene>
<dbReference type="GO" id="GO:0008080">
    <property type="term" value="F:N-acetyltransferase activity"/>
    <property type="evidence" value="ECO:0007669"/>
    <property type="project" value="TreeGrafter"/>
</dbReference>
<organism evidence="1 2">
    <name type="scientific">Candida maltosa (strain Xu316)</name>
    <name type="common">Yeast</name>
    <dbReference type="NCBI Taxonomy" id="1245528"/>
    <lineage>
        <taxon>Eukaryota</taxon>
        <taxon>Fungi</taxon>
        <taxon>Dikarya</taxon>
        <taxon>Ascomycota</taxon>
        <taxon>Saccharomycotina</taxon>
        <taxon>Pichiomycetes</taxon>
        <taxon>Debaryomycetaceae</taxon>
        <taxon>Candida/Lodderomyces clade</taxon>
        <taxon>Candida</taxon>
    </lineage>
</organism>
<evidence type="ECO:0000313" key="2">
    <source>
        <dbReference type="Proteomes" id="UP000011777"/>
    </source>
</evidence>
<protein>
    <submittedName>
        <fullName evidence="1">Putative alcohol acetyltransferase</fullName>
    </submittedName>
</protein>
<dbReference type="Pfam" id="PF07247">
    <property type="entry name" value="AATase"/>
    <property type="match status" value="1"/>
</dbReference>